<gene>
    <name evidence="7" type="ORF">BJX67DRAFT_187341</name>
</gene>
<evidence type="ECO:0000313" key="7">
    <source>
        <dbReference type="EMBL" id="KAL2865070.1"/>
    </source>
</evidence>
<dbReference type="PANTHER" id="PTHR47338">
    <property type="entry name" value="ZN(II)2CYS6 TRANSCRIPTION FACTOR (EUROFUNG)-RELATED"/>
    <property type="match status" value="1"/>
</dbReference>
<evidence type="ECO:0000256" key="3">
    <source>
        <dbReference type="ARBA" id="ARBA00023015"/>
    </source>
</evidence>
<feature type="compositionally biased region" description="Polar residues" evidence="6">
    <location>
        <begin position="208"/>
        <end position="217"/>
    </location>
</feature>
<evidence type="ECO:0000256" key="5">
    <source>
        <dbReference type="ARBA" id="ARBA00023242"/>
    </source>
</evidence>
<evidence type="ECO:0000256" key="1">
    <source>
        <dbReference type="ARBA" id="ARBA00004123"/>
    </source>
</evidence>
<feature type="compositionally biased region" description="Polar residues" evidence="6">
    <location>
        <begin position="299"/>
        <end position="310"/>
    </location>
</feature>
<keyword evidence="8" id="KW-1185">Reference proteome</keyword>
<comment type="caution">
    <text evidence="7">The sequence shown here is derived from an EMBL/GenBank/DDBJ whole genome shotgun (WGS) entry which is preliminary data.</text>
</comment>
<keyword evidence="5" id="KW-0539">Nucleus</keyword>
<dbReference type="GeneID" id="98140343"/>
<dbReference type="EMBL" id="JBFXLQ010000034">
    <property type="protein sequence ID" value="KAL2865070.1"/>
    <property type="molecule type" value="Genomic_DNA"/>
</dbReference>
<evidence type="ECO:0000256" key="2">
    <source>
        <dbReference type="ARBA" id="ARBA00022723"/>
    </source>
</evidence>
<evidence type="ECO:0000256" key="6">
    <source>
        <dbReference type="SAM" id="MobiDB-lite"/>
    </source>
</evidence>
<evidence type="ECO:0008006" key="9">
    <source>
        <dbReference type="Google" id="ProtNLM"/>
    </source>
</evidence>
<reference evidence="7 8" key="1">
    <citation type="submission" date="2024-07" db="EMBL/GenBank/DDBJ databases">
        <title>Section-level genome sequencing and comparative genomics of Aspergillus sections Usti and Cavernicolus.</title>
        <authorList>
            <consortium name="Lawrence Berkeley National Laboratory"/>
            <person name="Nybo J.L."/>
            <person name="Vesth T.C."/>
            <person name="Theobald S."/>
            <person name="Frisvad J.C."/>
            <person name="Larsen T.O."/>
            <person name="Kjaerboelling I."/>
            <person name="Rothschild-Mancinelli K."/>
            <person name="Lyhne E.K."/>
            <person name="Kogle M.E."/>
            <person name="Barry K."/>
            <person name="Clum A."/>
            <person name="Na H."/>
            <person name="Ledsgaard L."/>
            <person name="Lin J."/>
            <person name="Lipzen A."/>
            <person name="Kuo A."/>
            <person name="Riley R."/>
            <person name="Mondo S."/>
            <person name="Labutti K."/>
            <person name="Haridas S."/>
            <person name="Pangalinan J."/>
            <person name="Salamov A.A."/>
            <person name="Simmons B.A."/>
            <person name="Magnuson J.K."/>
            <person name="Chen J."/>
            <person name="Drula E."/>
            <person name="Henrissat B."/>
            <person name="Wiebenga A."/>
            <person name="Lubbers R.J."/>
            <person name="Gomes A.C."/>
            <person name="Macurrencykelacurrency M.R."/>
            <person name="Stajich J."/>
            <person name="Grigoriev I.V."/>
            <person name="Mortensen U.H."/>
            <person name="De Vries R.P."/>
            <person name="Baker S.E."/>
            <person name="Andersen M.R."/>
        </authorList>
    </citation>
    <scope>NUCLEOTIDE SEQUENCE [LARGE SCALE GENOMIC DNA]</scope>
    <source>
        <strain evidence="7 8">CBS 449.75</strain>
    </source>
</reference>
<dbReference type="RefSeq" id="XP_070884049.1">
    <property type="nucleotide sequence ID" value="XM_071025271.1"/>
</dbReference>
<feature type="region of interest" description="Disordered" evidence="6">
    <location>
        <begin position="299"/>
        <end position="339"/>
    </location>
</feature>
<sequence length="339" mass="35614">MDSNLTLAHITHNTAVILLHQAIAYPPHHWKSSPVRLPSSSSAETCIEAATEISVIGQQFLLCSSMLTNPQFSFCLFIAGRMLLAHSKYNGVPIPGALDTLIASLFEISGRWTGPREVNGPETENLASVFAKRLVQARDNVSPLPRGSLSLDIRQTVYSGTEDVASASQNSNSTDAPAHPQGRGPGGATTCMPIATATAGPSMHPSAHPNNDLTNLQHPPAFTLTPDPALTLAFPPLPLSFQQNFAPFADTDIDPFNLQLGTPGMRDQDTNGWSGMPDSSFYPRVPAAVPVQDGYRTANGNVNGPTSGSPASAEALSPGQRISRFGGVVEDAAPGGVGS</sequence>
<keyword evidence="3" id="KW-0805">Transcription regulation</keyword>
<comment type="subcellular location">
    <subcellularLocation>
        <location evidence="1">Nucleus</location>
    </subcellularLocation>
</comment>
<keyword evidence="4" id="KW-0804">Transcription</keyword>
<feature type="region of interest" description="Disordered" evidence="6">
    <location>
        <begin position="162"/>
        <end position="218"/>
    </location>
</feature>
<evidence type="ECO:0000256" key="4">
    <source>
        <dbReference type="ARBA" id="ARBA00023163"/>
    </source>
</evidence>
<dbReference type="CDD" id="cd12148">
    <property type="entry name" value="fungal_TF_MHR"/>
    <property type="match status" value="1"/>
</dbReference>
<protein>
    <recommendedName>
        <fullName evidence="9">Transcription factor domain-containing protein</fullName>
    </recommendedName>
</protein>
<dbReference type="InterPro" id="IPR050815">
    <property type="entry name" value="TF_fung"/>
</dbReference>
<organism evidence="7 8">
    <name type="scientific">Aspergillus lucknowensis</name>
    <dbReference type="NCBI Taxonomy" id="176173"/>
    <lineage>
        <taxon>Eukaryota</taxon>
        <taxon>Fungi</taxon>
        <taxon>Dikarya</taxon>
        <taxon>Ascomycota</taxon>
        <taxon>Pezizomycotina</taxon>
        <taxon>Eurotiomycetes</taxon>
        <taxon>Eurotiomycetidae</taxon>
        <taxon>Eurotiales</taxon>
        <taxon>Aspergillaceae</taxon>
        <taxon>Aspergillus</taxon>
        <taxon>Aspergillus subgen. Nidulantes</taxon>
    </lineage>
</organism>
<dbReference type="PANTHER" id="PTHR47338:SF23">
    <property type="entry name" value="ZN(II)2CYS6 TRANSCRIPTION FACTOR (EUROFUNG)"/>
    <property type="match status" value="1"/>
</dbReference>
<evidence type="ECO:0000313" key="8">
    <source>
        <dbReference type="Proteomes" id="UP001610432"/>
    </source>
</evidence>
<dbReference type="Proteomes" id="UP001610432">
    <property type="component" value="Unassembled WGS sequence"/>
</dbReference>
<accession>A0ABR4LKL3</accession>
<keyword evidence="2" id="KW-0479">Metal-binding</keyword>
<proteinExistence type="predicted"/>
<name>A0ABR4LKL3_9EURO</name>
<feature type="compositionally biased region" description="Polar residues" evidence="6">
    <location>
        <begin position="166"/>
        <end position="175"/>
    </location>
</feature>